<dbReference type="AlphaFoldDB" id="A0A182PCJ3"/>
<feature type="compositionally biased region" description="Basic and acidic residues" evidence="1">
    <location>
        <begin position="169"/>
        <end position="178"/>
    </location>
</feature>
<feature type="region of interest" description="Disordered" evidence="1">
    <location>
        <begin position="147"/>
        <end position="178"/>
    </location>
</feature>
<organism evidence="2 3">
    <name type="scientific">Anopheles epiroticus</name>
    <dbReference type="NCBI Taxonomy" id="199890"/>
    <lineage>
        <taxon>Eukaryota</taxon>
        <taxon>Metazoa</taxon>
        <taxon>Ecdysozoa</taxon>
        <taxon>Arthropoda</taxon>
        <taxon>Hexapoda</taxon>
        <taxon>Insecta</taxon>
        <taxon>Pterygota</taxon>
        <taxon>Neoptera</taxon>
        <taxon>Endopterygota</taxon>
        <taxon>Diptera</taxon>
        <taxon>Nematocera</taxon>
        <taxon>Culicoidea</taxon>
        <taxon>Culicidae</taxon>
        <taxon>Anophelinae</taxon>
        <taxon>Anopheles</taxon>
    </lineage>
</organism>
<evidence type="ECO:0000313" key="2">
    <source>
        <dbReference type="EnsemblMetazoa" id="AEPI004648-PA"/>
    </source>
</evidence>
<evidence type="ECO:0000256" key="1">
    <source>
        <dbReference type="SAM" id="MobiDB-lite"/>
    </source>
</evidence>
<sequence>MEYSSFVRELRRESHSPLVCLSDTQYAREFEEQMQALVINFDIEEETQAEEEWCSSFTSTPVAAGSGKKCKPRIKAACTVTRDERERTPEEEEEVVPKKKMAVNIDQSVGGAGPESSQSSVVSSEGISMRYDSCNSIDDMLHLEQDNEFAHEPSNRSEAKGLLEMFQAEEGKLKTKKS</sequence>
<feature type="compositionally biased region" description="Basic and acidic residues" evidence="1">
    <location>
        <begin position="147"/>
        <end position="161"/>
    </location>
</feature>
<reference evidence="3" key="1">
    <citation type="submission" date="2013-03" db="EMBL/GenBank/DDBJ databases">
        <title>The Genome Sequence of Anopheles epiroticus epiroticus2.</title>
        <authorList>
            <consortium name="The Broad Institute Genomics Platform"/>
            <person name="Neafsey D.E."/>
            <person name="Howell P."/>
            <person name="Walker B."/>
            <person name="Young S.K."/>
            <person name="Zeng Q."/>
            <person name="Gargeya S."/>
            <person name="Fitzgerald M."/>
            <person name="Haas B."/>
            <person name="Abouelleil A."/>
            <person name="Allen A.W."/>
            <person name="Alvarado L."/>
            <person name="Arachchi H.M."/>
            <person name="Berlin A.M."/>
            <person name="Chapman S.B."/>
            <person name="Gainer-Dewar J."/>
            <person name="Goldberg J."/>
            <person name="Griggs A."/>
            <person name="Gujja S."/>
            <person name="Hansen M."/>
            <person name="Howarth C."/>
            <person name="Imamovic A."/>
            <person name="Ireland A."/>
            <person name="Larimer J."/>
            <person name="McCowan C."/>
            <person name="Murphy C."/>
            <person name="Pearson M."/>
            <person name="Poon T.W."/>
            <person name="Priest M."/>
            <person name="Roberts A."/>
            <person name="Saif S."/>
            <person name="Shea T."/>
            <person name="Sisk P."/>
            <person name="Sykes S."/>
            <person name="Wortman J."/>
            <person name="Nusbaum C."/>
            <person name="Birren B."/>
        </authorList>
    </citation>
    <scope>NUCLEOTIDE SEQUENCE [LARGE SCALE GENOMIC DNA]</scope>
    <source>
        <strain evidence="3">Epiroticus2</strain>
    </source>
</reference>
<keyword evidence="3" id="KW-1185">Reference proteome</keyword>
<accession>A0A182PCJ3</accession>
<protein>
    <submittedName>
        <fullName evidence="2">Uncharacterized protein</fullName>
    </submittedName>
</protein>
<feature type="region of interest" description="Disordered" evidence="1">
    <location>
        <begin position="81"/>
        <end position="102"/>
    </location>
</feature>
<proteinExistence type="predicted"/>
<dbReference type="EnsemblMetazoa" id="AEPI004648-RA">
    <property type="protein sequence ID" value="AEPI004648-PA"/>
    <property type="gene ID" value="AEPI004648"/>
</dbReference>
<dbReference type="Proteomes" id="UP000075885">
    <property type="component" value="Unassembled WGS sequence"/>
</dbReference>
<reference evidence="2" key="2">
    <citation type="submission" date="2020-05" db="UniProtKB">
        <authorList>
            <consortium name="EnsemblMetazoa"/>
        </authorList>
    </citation>
    <scope>IDENTIFICATION</scope>
    <source>
        <strain evidence="2">Epiroticus2</strain>
    </source>
</reference>
<name>A0A182PCJ3_9DIPT</name>
<evidence type="ECO:0000313" key="3">
    <source>
        <dbReference type="Proteomes" id="UP000075885"/>
    </source>
</evidence>
<dbReference type="VEuPathDB" id="VectorBase:AEPI004648"/>